<dbReference type="RefSeq" id="WP_159525587.1">
    <property type="nucleotide sequence ID" value="NZ_WUUU01000024.1"/>
</dbReference>
<dbReference type="InterPro" id="IPR058285">
    <property type="entry name" value="DUF7979"/>
</dbReference>
<protein>
    <recommendedName>
        <fullName evidence="1">DUF7979 domain-containing protein</fullName>
    </recommendedName>
</protein>
<accession>A0A6B0SE68</accession>
<dbReference type="AlphaFoldDB" id="A0A6B0SE68"/>
<comment type="caution">
    <text evidence="2">The sequence shown here is derived from an EMBL/GenBank/DDBJ whole genome shotgun (WGS) entry which is preliminary data.</text>
</comment>
<evidence type="ECO:0000259" key="1">
    <source>
        <dbReference type="Pfam" id="PF25934"/>
    </source>
</evidence>
<gene>
    <name evidence="2" type="ORF">GRX66_05200</name>
</gene>
<proteinExistence type="predicted"/>
<keyword evidence="3" id="KW-1185">Reference proteome</keyword>
<name>A0A6B0SE68_9EURY</name>
<dbReference type="OrthoDB" id="282792at2157"/>
<dbReference type="Pfam" id="PF25934">
    <property type="entry name" value="DUF7979"/>
    <property type="match status" value="1"/>
</dbReference>
<feature type="domain" description="DUF7979" evidence="1">
    <location>
        <begin position="1"/>
        <end position="46"/>
    </location>
</feature>
<sequence length="51" mass="5618">MSSGQQEVFVSAVNSEDNDAWISEEVSYGVWIDYEYVEYNGGSYEVAVSGA</sequence>
<reference evidence="2 3" key="1">
    <citation type="submission" date="2019-12" db="EMBL/GenBank/DDBJ databases">
        <title>Isolation and characterization of three novel carbon monoxide-oxidizing members of Halobacteria from salione crusts and soils.</title>
        <authorList>
            <person name="Myers M.R."/>
            <person name="King G.M."/>
        </authorList>
    </citation>
    <scope>NUCLEOTIDE SEQUENCE [LARGE SCALE GENOMIC DNA]</scope>
    <source>
        <strain evidence="2 3">PCN9</strain>
    </source>
</reference>
<evidence type="ECO:0000313" key="3">
    <source>
        <dbReference type="Proteomes" id="UP000471521"/>
    </source>
</evidence>
<evidence type="ECO:0000313" key="2">
    <source>
        <dbReference type="EMBL" id="MXR20025.1"/>
    </source>
</evidence>
<dbReference type="EMBL" id="WUUU01000024">
    <property type="protein sequence ID" value="MXR20025.1"/>
    <property type="molecule type" value="Genomic_DNA"/>
</dbReference>
<dbReference type="Proteomes" id="UP000471521">
    <property type="component" value="Unassembled WGS sequence"/>
</dbReference>
<organism evidence="2 3">
    <name type="scientific">Halobacterium bonnevillei</name>
    <dbReference type="NCBI Taxonomy" id="2692200"/>
    <lineage>
        <taxon>Archaea</taxon>
        <taxon>Methanobacteriati</taxon>
        <taxon>Methanobacteriota</taxon>
        <taxon>Stenosarchaea group</taxon>
        <taxon>Halobacteria</taxon>
        <taxon>Halobacteriales</taxon>
        <taxon>Halobacteriaceae</taxon>
        <taxon>Halobacterium</taxon>
    </lineage>
</organism>